<reference evidence="2" key="1">
    <citation type="submission" date="2020-11" db="EMBL/GenBank/DDBJ databases">
        <authorList>
            <consortium name="DOE Joint Genome Institute"/>
            <person name="Ahrendt S."/>
            <person name="Riley R."/>
            <person name="Andreopoulos W."/>
            <person name="Labutti K."/>
            <person name="Pangilinan J."/>
            <person name="Ruiz-Duenas F.J."/>
            <person name="Barrasa J.M."/>
            <person name="Sanchez-Garcia M."/>
            <person name="Camarero S."/>
            <person name="Miyauchi S."/>
            <person name="Serrano A."/>
            <person name="Linde D."/>
            <person name="Babiker R."/>
            <person name="Drula E."/>
            <person name="Ayuso-Fernandez I."/>
            <person name="Pacheco R."/>
            <person name="Padilla G."/>
            <person name="Ferreira P."/>
            <person name="Barriuso J."/>
            <person name="Kellner H."/>
            <person name="Castanera R."/>
            <person name="Alfaro M."/>
            <person name="Ramirez L."/>
            <person name="Pisabarro A.G."/>
            <person name="Kuo A."/>
            <person name="Tritt A."/>
            <person name="Lipzen A."/>
            <person name="He G."/>
            <person name="Yan M."/>
            <person name="Ng V."/>
            <person name="Cullen D."/>
            <person name="Martin F."/>
            <person name="Rosso M.-N."/>
            <person name="Henrissat B."/>
            <person name="Hibbett D."/>
            <person name="Martinez A.T."/>
            <person name="Grigoriev I.V."/>
        </authorList>
    </citation>
    <scope>NUCLEOTIDE SEQUENCE</scope>
    <source>
        <strain evidence="2">AH 40177</strain>
    </source>
</reference>
<feature type="compositionally biased region" description="Polar residues" evidence="1">
    <location>
        <begin position="17"/>
        <end position="27"/>
    </location>
</feature>
<dbReference type="AlphaFoldDB" id="A0A9P5U7C4"/>
<dbReference type="Proteomes" id="UP000772434">
    <property type="component" value="Unassembled WGS sequence"/>
</dbReference>
<comment type="caution">
    <text evidence="2">The sequence shown here is derived from an EMBL/GenBank/DDBJ whole genome shotgun (WGS) entry which is preliminary data.</text>
</comment>
<evidence type="ECO:0000313" key="2">
    <source>
        <dbReference type="EMBL" id="KAF9069765.1"/>
    </source>
</evidence>
<feature type="region of interest" description="Disordered" evidence="1">
    <location>
        <begin position="368"/>
        <end position="406"/>
    </location>
</feature>
<proteinExistence type="predicted"/>
<feature type="compositionally biased region" description="Polar residues" evidence="1">
    <location>
        <begin position="48"/>
        <end position="74"/>
    </location>
</feature>
<feature type="compositionally biased region" description="Polar residues" evidence="1">
    <location>
        <begin position="396"/>
        <end position="406"/>
    </location>
</feature>
<gene>
    <name evidence="2" type="ORF">BDP27DRAFT_1363111</name>
</gene>
<accession>A0A9P5U7C4</accession>
<evidence type="ECO:0000313" key="3">
    <source>
        <dbReference type="Proteomes" id="UP000772434"/>
    </source>
</evidence>
<dbReference type="EMBL" id="JADNRY010000047">
    <property type="protein sequence ID" value="KAF9069765.1"/>
    <property type="molecule type" value="Genomic_DNA"/>
</dbReference>
<evidence type="ECO:0000256" key="1">
    <source>
        <dbReference type="SAM" id="MobiDB-lite"/>
    </source>
</evidence>
<name>A0A9P5U7C4_9AGAR</name>
<feature type="compositionally biased region" description="Basic residues" evidence="1">
    <location>
        <begin position="1"/>
        <end position="12"/>
    </location>
</feature>
<keyword evidence="3" id="KW-1185">Reference proteome</keyword>
<organism evidence="2 3">
    <name type="scientific">Rhodocollybia butyracea</name>
    <dbReference type="NCBI Taxonomy" id="206335"/>
    <lineage>
        <taxon>Eukaryota</taxon>
        <taxon>Fungi</taxon>
        <taxon>Dikarya</taxon>
        <taxon>Basidiomycota</taxon>
        <taxon>Agaricomycotina</taxon>
        <taxon>Agaricomycetes</taxon>
        <taxon>Agaricomycetidae</taxon>
        <taxon>Agaricales</taxon>
        <taxon>Marasmiineae</taxon>
        <taxon>Omphalotaceae</taxon>
        <taxon>Rhodocollybia</taxon>
    </lineage>
</organism>
<sequence length="722" mass="80328">MTPYHNRSRAHRLYPSGNAQDNLQGRNARNAAPGREPNLPVTARPQYQYPQTQGSQHPQNSGKENYHSGQQQAHVLQPQMSQNPVVSPLLQNPTFNNVPCPPHSVSQYPRFTVATKGGPSNSLPHDQRIAVYGTQAYTRPPSSRFHPPTHGDNGHERYGHVPVDQYRNFPEMPNLDPAHSFNFPYLISNANEALNALYANGEAASRTFFEDPRVVPPPPPQVSNLAYPIYTARPSPYSHHPGTISTGDVPAGYPIPSFETHPNGRIVVRPGGHNDAVPGTMGGSSTTVAHSAPNRPYRRFVFGDFASDGSITPTQSLIPAAASHRASGSHRNTALQNGIIASQNPSLPSNIPDLRFLDDDDFASRSAGLDVDTRSASRRRSTVSHAQPSTEHRSHSGSVYSRPRAQSLNEKAPAFVPQRKVPSVSPHSQDEVALLDVQTQLRTLGISHPHEILNLDNIRKNLFLLKPIVMEELPIENALGLLPLGKLPLLVSLDISRSVNGCVDWLKFQENTLDAIVYLCRYLVVAGVVFKHYTELPQKRRTPPYLKLISELDSALAHHPFFDQFRTQLAIESELALKEIFQLNLPPGSAAQRLLPRLFDIGQMQARILGILYKLDIMPFTKFLEILWFLLEGNPHLARLVIIQDMILNAGPKISYPSNNRSIGDFLTALSRRYVLPAPGGLFPDVFLACKEEKQDVFNHVRANLKYIQSLIYDWRQVARQK</sequence>
<protein>
    <submittedName>
        <fullName evidence="2">Uncharacterized protein</fullName>
    </submittedName>
</protein>
<dbReference type="OrthoDB" id="2876013at2759"/>
<feature type="region of interest" description="Disordered" evidence="1">
    <location>
        <begin position="1"/>
        <end position="74"/>
    </location>
</feature>